<reference evidence="2 3" key="1">
    <citation type="journal article" date="2024" name="Microbiology">
        <title>Methylomarinum rosea sp. nov., a novel halophilic methanotrophic bacterium from the hypersaline Lake Elton.</title>
        <authorList>
            <person name="Suleimanov R.Z."/>
            <person name="Oshkin I.Y."/>
            <person name="Danilova O.V."/>
            <person name="Suzina N.E."/>
            <person name="Dedysh S.N."/>
        </authorList>
    </citation>
    <scope>NUCLEOTIDE SEQUENCE [LARGE SCALE GENOMIC DNA]</scope>
    <source>
        <strain evidence="2 3">Ch1-1</strain>
    </source>
</reference>
<sequence>MTPVLVDTSVWIDFLRSGDSQLTGLLEANRVCMHTMIVGELACGNLQQRKELLMLWNNLPRSIEASHQEALFFLEKNRLMGRGIGYIDLHLLASAALSPDTKLWTRDRRLHKVATESKLSFV</sequence>
<organism evidence="2 3">
    <name type="scientific">Methylomarinum roseum</name>
    <dbReference type="NCBI Taxonomy" id="3067653"/>
    <lineage>
        <taxon>Bacteria</taxon>
        <taxon>Pseudomonadati</taxon>
        <taxon>Pseudomonadota</taxon>
        <taxon>Gammaproteobacteria</taxon>
        <taxon>Methylococcales</taxon>
        <taxon>Methylococcaceae</taxon>
        <taxon>Methylomarinum</taxon>
    </lineage>
</organism>
<dbReference type="EMBL" id="CP157743">
    <property type="protein sequence ID" value="XBS22468.1"/>
    <property type="molecule type" value="Genomic_DNA"/>
</dbReference>
<dbReference type="KEGG" id="mech:Q9L42_010165"/>
<dbReference type="RefSeq" id="WP_305908549.1">
    <property type="nucleotide sequence ID" value="NZ_CP157743.1"/>
</dbReference>
<keyword evidence="3" id="KW-1185">Reference proteome</keyword>
<feature type="domain" description="PIN" evidence="1">
    <location>
        <begin position="4"/>
        <end position="114"/>
    </location>
</feature>
<evidence type="ECO:0000313" key="3">
    <source>
        <dbReference type="Proteomes" id="UP001225378"/>
    </source>
</evidence>
<gene>
    <name evidence="2" type="ORF">Q9L42_010165</name>
</gene>
<dbReference type="SUPFAM" id="SSF88723">
    <property type="entry name" value="PIN domain-like"/>
    <property type="match status" value="1"/>
</dbReference>
<dbReference type="Pfam" id="PF01850">
    <property type="entry name" value="PIN"/>
    <property type="match status" value="1"/>
</dbReference>
<proteinExistence type="predicted"/>
<dbReference type="InterPro" id="IPR029060">
    <property type="entry name" value="PIN-like_dom_sf"/>
</dbReference>
<evidence type="ECO:0000313" key="2">
    <source>
        <dbReference type="EMBL" id="XBS22468.1"/>
    </source>
</evidence>
<name>A0AAU7NZP5_9GAMM</name>
<dbReference type="Gene3D" id="3.40.50.1010">
    <property type="entry name" value="5'-nuclease"/>
    <property type="match status" value="1"/>
</dbReference>
<dbReference type="AlphaFoldDB" id="A0AAU7NZP5"/>
<accession>A0AAU7NZP5</accession>
<evidence type="ECO:0000259" key="1">
    <source>
        <dbReference type="Pfam" id="PF01850"/>
    </source>
</evidence>
<protein>
    <submittedName>
        <fullName evidence="2">PIN domain-containing protein</fullName>
    </submittedName>
</protein>
<dbReference type="InterPro" id="IPR002716">
    <property type="entry name" value="PIN_dom"/>
</dbReference>
<dbReference type="Proteomes" id="UP001225378">
    <property type="component" value="Chromosome"/>
</dbReference>